<reference evidence="3 4" key="1">
    <citation type="submission" date="2023-02" db="EMBL/GenBank/DDBJ databases">
        <authorList>
            <person name="Maleckis M."/>
        </authorList>
    </citation>
    <scope>NUCLEOTIDE SEQUENCE [LARGE SCALE GENOMIC DNA]</scope>
    <source>
        <strain evidence="3 4">P8-A2</strain>
    </source>
</reference>
<comment type="similarity">
    <text evidence="1">Belongs to the enoyl-CoA hydratase/isomerase family.</text>
</comment>
<evidence type="ECO:0000256" key="2">
    <source>
        <dbReference type="SAM" id="MobiDB-lite"/>
    </source>
</evidence>
<evidence type="ECO:0000256" key="1">
    <source>
        <dbReference type="ARBA" id="ARBA00005254"/>
    </source>
</evidence>
<proteinExistence type="inferred from homology"/>
<dbReference type="EMBL" id="JARAKF010000001">
    <property type="protein sequence ID" value="MDU9000113.1"/>
    <property type="molecule type" value="Genomic_DNA"/>
</dbReference>
<feature type="region of interest" description="Disordered" evidence="2">
    <location>
        <begin position="313"/>
        <end position="353"/>
    </location>
</feature>
<dbReference type="CDD" id="cd06558">
    <property type="entry name" value="crotonase-like"/>
    <property type="match status" value="1"/>
</dbReference>
<accession>A0ABU3V1Q9</accession>
<dbReference type="PANTHER" id="PTHR43802">
    <property type="entry name" value="ENOYL-COA HYDRATASE"/>
    <property type="match status" value="1"/>
</dbReference>
<evidence type="ECO:0000313" key="3">
    <source>
        <dbReference type="EMBL" id="MDU9000113.1"/>
    </source>
</evidence>
<organism evidence="3 4">
    <name type="scientific">Streptomyces mirabilis</name>
    <dbReference type="NCBI Taxonomy" id="68239"/>
    <lineage>
        <taxon>Bacteria</taxon>
        <taxon>Bacillati</taxon>
        <taxon>Actinomycetota</taxon>
        <taxon>Actinomycetes</taxon>
        <taxon>Kitasatosporales</taxon>
        <taxon>Streptomycetaceae</taxon>
        <taxon>Streptomyces</taxon>
    </lineage>
</organism>
<gene>
    <name evidence="3" type="ORF">PU648_48920</name>
</gene>
<keyword evidence="4" id="KW-1185">Reference proteome</keyword>
<sequence>MTVDSPFHLVDLDREAPVRADGKDRVRVGVATEPADAGPEFDILLTGVADPPRPWVGCADPYAVAQRLGAVVAAQPAASVALTQVLRMGGRVTPPERLVLESLAYSMLQSGAGFRAWLASARPRTPRPAAEPVRLCRDGDRLAITFDRPWVRNAFDARTRDALCEALHVAVADPSIAHVDLYGNGAAFCSGGDLAEFGTSRDPAQAHLLRVRRSPAALLQECGPRVTAHLHGACVGAGIELAAFAGRVLAAPDTVIRLPEVGMGLIPGAGGTASLPVRIGRERTAYLALSGDTLSAAQALGWGLVDEIGEVTATGAPSPPATVTDAPPATATGTPAATASDAPSSSDATTAGR</sequence>
<feature type="compositionally biased region" description="Low complexity" evidence="2">
    <location>
        <begin position="321"/>
        <end position="353"/>
    </location>
</feature>
<dbReference type="PANTHER" id="PTHR43802:SF1">
    <property type="entry name" value="IP11341P-RELATED"/>
    <property type="match status" value="1"/>
</dbReference>
<protein>
    <submittedName>
        <fullName evidence="3">Enoyl-CoA hydratase/isomerase family protein</fullName>
    </submittedName>
</protein>
<comment type="caution">
    <text evidence="3">The sequence shown here is derived from an EMBL/GenBank/DDBJ whole genome shotgun (WGS) entry which is preliminary data.</text>
</comment>
<dbReference type="SUPFAM" id="SSF52096">
    <property type="entry name" value="ClpP/crotonase"/>
    <property type="match status" value="1"/>
</dbReference>
<evidence type="ECO:0000313" key="4">
    <source>
        <dbReference type="Proteomes" id="UP001257627"/>
    </source>
</evidence>
<dbReference type="RefSeq" id="WP_316736791.1">
    <property type="nucleotide sequence ID" value="NZ_JARAKF010000001.1"/>
</dbReference>
<dbReference type="InterPro" id="IPR029045">
    <property type="entry name" value="ClpP/crotonase-like_dom_sf"/>
</dbReference>
<name>A0ABU3V1Q9_9ACTN</name>
<dbReference type="Pfam" id="PF00378">
    <property type="entry name" value="ECH_1"/>
    <property type="match status" value="1"/>
</dbReference>
<dbReference type="Proteomes" id="UP001257627">
    <property type="component" value="Unassembled WGS sequence"/>
</dbReference>
<dbReference type="InterPro" id="IPR001753">
    <property type="entry name" value="Enoyl-CoA_hydra/iso"/>
</dbReference>
<dbReference type="Gene3D" id="3.90.226.10">
    <property type="entry name" value="2-enoyl-CoA Hydratase, Chain A, domain 1"/>
    <property type="match status" value="1"/>
</dbReference>